<keyword evidence="3" id="KW-1185">Reference proteome</keyword>
<evidence type="ECO:0000259" key="1">
    <source>
        <dbReference type="Pfam" id="PF13439"/>
    </source>
</evidence>
<dbReference type="InterPro" id="IPR028098">
    <property type="entry name" value="Glyco_trans_4-like_N"/>
</dbReference>
<dbReference type="Gene3D" id="3.40.50.2000">
    <property type="entry name" value="Glycogen Phosphorylase B"/>
    <property type="match status" value="2"/>
</dbReference>
<dbReference type="Pfam" id="PF13439">
    <property type="entry name" value="Glyco_transf_4"/>
    <property type="match status" value="1"/>
</dbReference>
<dbReference type="EMBL" id="CP009572">
    <property type="protein sequence ID" value="AIT08376.1"/>
    <property type="molecule type" value="Genomic_DNA"/>
</dbReference>
<organism evidence="2 3">
    <name type="scientific">Sphingomonas taxi</name>
    <dbReference type="NCBI Taxonomy" id="1549858"/>
    <lineage>
        <taxon>Bacteria</taxon>
        <taxon>Pseudomonadati</taxon>
        <taxon>Pseudomonadota</taxon>
        <taxon>Alphaproteobacteria</taxon>
        <taxon>Sphingomonadales</taxon>
        <taxon>Sphingomonadaceae</taxon>
        <taxon>Sphingomonas</taxon>
    </lineage>
</organism>
<evidence type="ECO:0000313" key="3">
    <source>
        <dbReference type="Proteomes" id="UP000033200"/>
    </source>
</evidence>
<feature type="domain" description="Glycosyltransferase subfamily 4-like N-terminal" evidence="1">
    <location>
        <begin position="13"/>
        <end position="170"/>
    </location>
</feature>
<evidence type="ECO:0000313" key="2">
    <source>
        <dbReference type="EMBL" id="AIT08376.1"/>
    </source>
</evidence>
<dbReference type="Pfam" id="PF13692">
    <property type="entry name" value="Glyco_trans_1_4"/>
    <property type="match status" value="1"/>
</dbReference>
<dbReference type="eggNOG" id="COG0438">
    <property type="taxonomic scope" value="Bacteria"/>
</dbReference>
<accession>A0A097ELD3</accession>
<sequence length="374" mass="40591">MRVFHIISGLGPGGAEHMLWRLIAATPGISHAVFSLTGTGVLSDRLRMAGANLVNDERDRGKFRDLASLRNRIVAYAPDVIQGWMYHGNLAAQLMRSAAPHAALLWNVRQSLTDRRLTKPTTRTVIRALAFLSRAPDAIIYNADSAADDHEALGFVRDKRVILPNGFDTALFKPDLGHRRTIRAELGLSDDQLAIGFVARFDPWKNHEGFFQMAARVAERHPAAAFVLAGKGMEWSNPALVALIGADLRDRVTLLGDRRDVPAINAALDIACNVSHGEGFPNAVGEAMACELPCMVTPVGASADLVGDCGILAKSPRSDDLFAAMTAMLAQSTEMRMALGIAARQRIVNHFSIEVVAKRYLNLYALAADRSAHV</sequence>
<name>A0A097ELD3_9SPHN</name>
<reference evidence="2 3" key="1">
    <citation type="submission" date="2014-09" db="EMBL/GenBank/DDBJ databases">
        <title>Using Illumina technology Improving SMRT sequencing Genome Assembly by RASTools.</title>
        <authorList>
            <person name="Zhou Y."/>
            <person name="Ma T."/>
            <person name="Liu T."/>
        </authorList>
    </citation>
    <scope>NUCLEOTIDE SEQUENCE [LARGE SCALE GENOMIC DNA]</scope>
    <source>
        <strain evidence="2 3">ATCC 55669</strain>
        <plasmid evidence="3">Plasmid STP1</plasmid>
    </source>
</reference>
<proteinExistence type="predicted"/>
<protein>
    <recommendedName>
        <fullName evidence="1">Glycosyltransferase subfamily 4-like N-terminal domain-containing protein</fullName>
    </recommendedName>
</protein>
<dbReference type="Proteomes" id="UP000033200">
    <property type="component" value="Plasmid STP1"/>
</dbReference>
<dbReference type="KEGG" id="stax:MC45_17690"/>
<keyword evidence="2" id="KW-0614">Plasmid</keyword>
<gene>
    <name evidence="2" type="ORF">MC45_17690</name>
</gene>
<geneLocation type="plasmid" evidence="2 3">
    <name>STP1</name>
</geneLocation>
<dbReference type="GO" id="GO:0016757">
    <property type="term" value="F:glycosyltransferase activity"/>
    <property type="evidence" value="ECO:0007669"/>
    <property type="project" value="UniProtKB-ARBA"/>
</dbReference>
<dbReference type="SUPFAM" id="SSF53756">
    <property type="entry name" value="UDP-Glycosyltransferase/glycogen phosphorylase"/>
    <property type="match status" value="1"/>
</dbReference>
<dbReference type="HOGENOM" id="CLU_009583_0_3_5"/>
<dbReference type="AlphaFoldDB" id="A0A097ELD3"/>
<dbReference type="PANTHER" id="PTHR12526">
    <property type="entry name" value="GLYCOSYLTRANSFERASE"/>
    <property type="match status" value="1"/>
</dbReference>